<gene>
    <name evidence="1" type="ORF">QR98_0014660</name>
</gene>
<dbReference type="AlphaFoldDB" id="A0A131ZWK6"/>
<dbReference type="VEuPathDB" id="VectorBase:SSCA003039"/>
<dbReference type="OrthoDB" id="10030361at2759"/>
<organism evidence="1 2">
    <name type="scientific">Sarcoptes scabiei</name>
    <name type="common">Itch mite</name>
    <name type="synonym">Acarus scabiei</name>
    <dbReference type="NCBI Taxonomy" id="52283"/>
    <lineage>
        <taxon>Eukaryota</taxon>
        <taxon>Metazoa</taxon>
        <taxon>Ecdysozoa</taxon>
        <taxon>Arthropoda</taxon>
        <taxon>Chelicerata</taxon>
        <taxon>Arachnida</taxon>
        <taxon>Acari</taxon>
        <taxon>Acariformes</taxon>
        <taxon>Sarcoptiformes</taxon>
        <taxon>Astigmata</taxon>
        <taxon>Psoroptidia</taxon>
        <taxon>Sarcoptoidea</taxon>
        <taxon>Sarcoptidae</taxon>
        <taxon>Sarcoptinae</taxon>
        <taxon>Sarcoptes</taxon>
    </lineage>
</organism>
<accession>A0A131ZWK6</accession>
<name>A0A131ZWK6_SARSC</name>
<evidence type="ECO:0000313" key="1">
    <source>
        <dbReference type="EMBL" id="KPM03037.1"/>
    </source>
</evidence>
<dbReference type="EMBL" id="JXLN01003839">
    <property type="protein sequence ID" value="KPM03037.1"/>
    <property type="molecule type" value="Genomic_DNA"/>
</dbReference>
<reference evidence="1 2" key="1">
    <citation type="journal article" date="2015" name="Parasit. Vectors">
        <title>Draft genome of the scabies mite.</title>
        <authorList>
            <person name="Rider S.D.Jr."/>
            <person name="Morgan M.S."/>
            <person name="Arlian L.G."/>
        </authorList>
    </citation>
    <scope>NUCLEOTIDE SEQUENCE [LARGE SCALE GENOMIC DNA]</scope>
    <source>
        <strain evidence="1">Arlian Lab</strain>
    </source>
</reference>
<evidence type="ECO:0000313" key="2">
    <source>
        <dbReference type="Proteomes" id="UP000616769"/>
    </source>
</evidence>
<protein>
    <submittedName>
        <fullName evidence="1">Uncharacterized protein</fullName>
    </submittedName>
</protein>
<dbReference type="Proteomes" id="UP000616769">
    <property type="component" value="Unassembled WGS sequence"/>
</dbReference>
<proteinExistence type="predicted"/>
<sequence length="150" mass="16753">MHSYSLSTIVKNPHSIHPADTTSLLASTASSSSSSFENEITSRREELYSRKKNILYEAQQNRQLLQLKSSEHQSVTKQEIVPNTDEQVCTSSRINQLNWNRNEASAASSAATGSAFRQTKLEFVNEDSITKSNCPYSLVVGQSKVCFKVY</sequence>
<comment type="caution">
    <text evidence="1">The sequence shown here is derived from an EMBL/GenBank/DDBJ whole genome shotgun (WGS) entry which is preliminary data.</text>
</comment>